<organism evidence="2 3">
    <name type="scientific">Candidatus Pseudogracilibacillus intestinigallinarum</name>
    <dbReference type="NCBI Taxonomy" id="2838742"/>
    <lineage>
        <taxon>Bacteria</taxon>
        <taxon>Bacillati</taxon>
        <taxon>Bacillota</taxon>
        <taxon>Bacilli</taxon>
        <taxon>Bacillales</taxon>
        <taxon>Bacillaceae</taxon>
        <taxon>Pseudogracilibacillus</taxon>
    </lineage>
</organism>
<name>A0A9D1PPN5_9BACI</name>
<reference evidence="2" key="2">
    <citation type="submission" date="2021-04" db="EMBL/GenBank/DDBJ databases">
        <authorList>
            <person name="Gilroy R."/>
        </authorList>
    </citation>
    <scope>NUCLEOTIDE SEQUENCE</scope>
    <source>
        <strain evidence="2">CHK169-2315</strain>
    </source>
</reference>
<feature type="transmembrane region" description="Helical" evidence="1">
    <location>
        <begin position="92"/>
        <end position="112"/>
    </location>
</feature>
<dbReference type="AlphaFoldDB" id="A0A9D1PPN5"/>
<evidence type="ECO:0000313" key="2">
    <source>
        <dbReference type="EMBL" id="HIV75575.1"/>
    </source>
</evidence>
<dbReference type="EMBL" id="DXHX01000158">
    <property type="protein sequence ID" value="HIV75575.1"/>
    <property type="molecule type" value="Genomic_DNA"/>
</dbReference>
<comment type="caution">
    <text evidence="2">The sequence shown here is derived from an EMBL/GenBank/DDBJ whole genome shotgun (WGS) entry which is preliminary data.</text>
</comment>
<proteinExistence type="predicted"/>
<feature type="transmembrane region" description="Helical" evidence="1">
    <location>
        <begin position="148"/>
        <end position="168"/>
    </location>
</feature>
<sequence length="175" mass="21284">MFLLLFLLFIIFEGILAFINYRQTGEIDTFQIVVFIFIIYACTFGISDFKKLDRYIKQTVGKWRKVDLLTEKDRAVMEKQQNPKYIARRYRLWWYGHTIAFIIANIIFWQLYGDKATEFLSYIQDWSWFEEETIHHAPYKHEMVMNIVRLWLVIYVIDTIIAWSYTFFPSKKKGE</sequence>
<evidence type="ECO:0000256" key="1">
    <source>
        <dbReference type="SAM" id="Phobius"/>
    </source>
</evidence>
<keyword evidence="1" id="KW-0812">Transmembrane</keyword>
<keyword evidence="1" id="KW-1133">Transmembrane helix</keyword>
<keyword evidence="1" id="KW-0472">Membrane</keyword>
<accession>A0A9D1PPN5</accession>
<feature type="transmembrane region" description="Helical" evidence="1">
    <location>
        <begin position="27"/>
        <end position="47"/>
    </location>
</feature>
<protein>
    <submittedName>
        <fullName evidence="2">Uncharacterized protein</fullName>
    </submittedName>
</protein>
<dbReference type="Proteomes" id="UP000823937">
    <property type="component" value="Unassembled WGS sequence"/>
</dbReference>
<evidence type="ECO:0000313" key="3">
    <source>
        <dbReference type="Proteomes" id="UP000823937"/>
    </source>
</evidence>
<reference evidence="2" key="1">
    <citation type="journal article" date="2021" name="PeerJ">
        <title>Extensive microbial diversity within the chicken gut microbiome revealed by metagenomics and culture.</title>
        <authorList>
            <person name="Gilroy R."/>
            <person name="Ravi A."/>
            <person name="Getino M."/>
            <person name="Pursley I."/>
            <person name="Horton D.L."/>
            <person name="Alikhan N.F."/>
            <person name="Baker D."/>
            <person name="Gharbi K."/>
            <person name="Hall N."/>
            <person name="Watson M."/>
            <person name="Adriaenssens E.M."/>
            <person name="Foster-Nyarko E."/>
            <person name="Jarju S."/>
            <person name="Secka A."/>
            <person name="Antonio M."/>
            <person name="Oren A."/>
            <person name="Chaudhuri R.R."/>
            <person name="La Ragione R."/>
            <person name="Hildebrand F."/>
            <person name="Pallen M.J."/>
        </authorList>
    </citation>
    <scope>NUCLEOTIDE SEQUENCE</scope>
    <source>
        <strain evidence="2">CHK169-2315</strain>
    </source>
</reference>
<gene>
    <name evidence="2" type="ORF">H9895_10915</name>
</gene>